<feature type="transmembrane region" description="Helical" evidence="1">
    <location>
        <begin position="89"/>
        <end position="109"/>
    </location>
</feature>
<dbReference type="EMBL" id="FQVL01000014">
    <property type="protein sequence ID" value="SHF29834.1"/>
    <property type="molecule type" value="Genomic_DNA"/>
</dbReference>
<feature type="transmembrane region" description="Helical" evidence="1">
    <location>
        <begin position="145"/>
        <end position="162"/>
    </location>
</feature>
<dbReference type="OrthoDB" id="4424890at2"/>
<evidence type="ECO:0000256" key="1">
    <source>
        <dbReference type="SAM" id="Phobius"/>
    </source>
</evidence>
<evidence type="ECO:0000313" key="2">
    <source>
        <dbReference type="EMBL" id="SHF29834.1"/>
    </source>
</evidence>
<feature type="transmembrane region" description="Helical" evidence="1">
    <location>
        <begin position="115"/>
        <end position="133"/>
    </location>
</feature>
<accession>A0A1M5AI86</accession>
<keyword evidence="1" id="KW-0472">Membrane</keyword>
<feature type="transmembrane region" description="Helical" evidence="1">
    <location>
        <begin position="321"/>
        <end position="339"/>
    </location>
</feature>
<dbReference type="PANTHER" id="PTHR37814">
    <property type="entry name" value="CONSERVED MEMBRANE PROTEIN"/>
    <property type="match status" value="1"/>
</dbReference>
<dbReference type="STRING" id="112248.SAMN05444392_11412"/>
<dbReference type="AlphaFoldDB" id="A0A1M5AI86"/>
<dbReference type="PANTHER" id="PTHR37814:SF1">
    <property type="entry name" value="MEMBRANE PROTEIN"/>
    <property type="match status" value="1"/>
</dbReference>
<feature type="transmembrane region" description="Helical" evidence="1">
    <location>
        <begin position="36"/>
        <end position="54"/>
    </location>
</feature>
<keyword evidence="1" id="KW-1133">Transmembrane helix</keyword>
<sequence>MKRWMLAFRIGFTYIGTVVGAGFASGQEIYQFFSVFGKYSLWAILLAVFLFAWLGTRMMMIGARLNASSYQEFNHYLFGNRFGKWMNGFVAVILFGVITAMLSGTGALAKEQLGLSFHIGVWITIGLAFLVILKGMDGILSINSLVVPFMLFFTCLIGIQSLQAPGWSEIFHLPVVNRDGHWMLSAVSYVAFNLAMSQAVLVPLGGEIQDAKLLRLGGWIGGVGLGIMLWISNIAMQLRFEDIRSVEIPMAVVIGTLGVWIKYFFLAVMWGEIFTTLIGNIYGLAAYLRQIWGLKEMTWICFIFISTYFCSLVGFPVLISYLYPFFGYLGFMVLLLLIVRQKPVRC</sequence>
<dbReference type="Proteomes" id="UP000184476">
    <property type="component" value="Unassembled WGS sequence"/>
</dbReference>
<reference evidence="2 3" key="1">
    <citation type="submission" date="2016-11" db="EMBL/GenBank/DDBJ databases">
        <authorList>
            <person name="Jaros S."/>
            <person name="Januszkiewicz K."/>
            <person name="Wedrychowicz H."/>
        </authorList>
    </citation>
    <scope>NUCLEOTIDE SEQUENCE [LARGE SCALE GENOMIC DNA]</scope>
    <source>
        <strain evidence="2 3">DSM 44666</strain>
    </source>
</reference>
<feature type="transmembrane region" description="Helical" evidence="1">
    <location>
        <begin position="216"/>
        <end position="240"/>
    </location>
</feature>
<name>A0A1M5AI86_9BACL</name>
<feature type="transmembrane region" description="Helical" evidence="1">
    <location>
        <begin position="297"/>
        <end position="315"/>
    </location>
</feature>
<proteinExistence type="predicted"/>
<dbReference type="InterPro" id="IPR038728">
    <property type="entry name" value="YkvI-like"/>
</dbReference>
<dbReference type="RefSeq" id="WP_073157108.1">
    <property type="nucleotide sequence ID" value="NZ_FQVL01000014.1"/>
</dbReference>
<evidence type="ECO:0000313" key="3">
    <source>
        <dbReference type="Proteomes" id="UP000184476"/>
    </source>
</evidence>
<keyword evidence="1" id="KW-0812">Transmembrane</keyword>
<keyword evidence="3" id="KW-1185">Reference proteome</keyword>
<protein>
    <submittedName>
        <fullName evidence="2">Uncharacterized membrane protein YkvI</fullName>
    </submittedName>
</protein>
<organism evidence="2 3">
    <name type="scientific">Seinonella peptonophila</name>
    <dbReference type="NCBI Taxonomy" id="112248"/>
    <lineage>
        <taxon>Bacteria</taxon>
        <taxon>Bacillati</taxon>
        <taxon>Bacillota</taxon>
        <taxon>Bacilli</taxon>
        <taxon>Bacillales</taxon>
        <taxon>Thermoactinomycetaceae</taxon>
        <taxon>Seinonella</taxon>
    </lineage>
</organism>
<gene>
    <name evidence="2" type="ORF">SAMN05444392_11412</name>
</gene>
<feature type="transmembrane region" description="Helical" evidence="1">
    <location>
        <begin position="182"/>
        <end position="204"/>
    </location>
</feature>